<evidence type="ECO:0000259" key="2">
    <source>
        <dbReference type="Pfam" id="PF01926"/>
    </source>
</evidence>
<reference evidence="3" key="2">
    <citation type="journal article" date="2022" name="Microbiol. Resour. Announc.">
        <title>Whole-Genome Sequence of Entomortierella parvispora E1425, a Mucoromycotan Fungus Associated with Burkholderiaceae-Related Endosymbiotic Bacteria.</title>
        <authorList>
            <person name="Herlambang A."/>
            <person name="Guo Y."/>
            <person name="Takashima Y."/>
            <person name="Narisawa K."/>
            <person name="Ohta H."/>
            <person name="Nishizawa T."/>
        </authorList>
    </citation>
    <scope>NUCLEOTIDE SEQUENCE</scope>
    <source>
        <strain evidence="3">E1425</strain>
    </source>
</reference>
<dbReference type="Gene3D" id="3.40.50.300">
    <property type="entry name" value="P-loop containing nucleotide triphosphate hydrolases"/>
    <property type="match status" value="1"/>
</dbReference>
<reference evidence="3" key="1">
    <citation type="submission" date="2021-11" db="EMBL/GenBank/DDBJ databases">
        <authorList>
            <person name="Herlambang A."/>
            <person name="Guo Y."/>
            <person name="Takashima Y."/>
            <person name="Nishizawa T."/>
        </authorList>
    </citation>
    <scope>NUCLEOTIDE SEQUENCE</scope>
    <source>
        <strain evidence="3">E1425</strain>
    </source>
</reference>
<keyword evidence="1" id="KW-0175">Coiled coil</keyword>
<protein>
    <recommendedName>
        <fullName evidence="2">G domain-containing protein</fullName>
    </recommendedName>
</protein>
<feature type="coiled-coil region" evidence="1">
    <location>
        <begin position="229"/>
        <end position="314"/>
    </location>
</feature>
<organism evidence="3 4">
    <name type="scientific">Entomortierella parvispora</name>
    <dbReference type="NCBI Taxonomy" id="205924"/>
    <lineage>
        <taxon>Eukaryota</taxon>
        <taxon>Fungi</taxon>
        <taxon>Fungi incertae sedis</taxon>
        <taxon>Mucoromycota</taxon>
        <taxon>Mortierellomycotina</taxon>
        <taxon>Mortierellomycetes</taxon>
        <taxon>Mortierellales</taxon>
        <taxon>Mortierellaceae</taxon>
        <taxon>Entomortierella</taxon>
    </lineage>
</organism>
<dbReference type="GO" id="GO:0005525">
    <property type="term" value="F:GTP binding"/>
    <property type="evidence" value="ECO:0007669"/>
    <property type="project" value="InterPro"/>
</dbReference>
<evidence type="ECO:0000313" key="3">
    <source>
        <dbReference type="EMBL" id="GJJ78405.1"/>
    </source>
</evidence>
<dbReference type="InterPro" id="IPR006073">
    <property type="entry name" value="GTP-bd"/>
</dbReference>
<dbReference type="PANTHER" id="PTHR10903">
    <property type="entry name" value="GTPASE, IMAP FAMILY MEMBER-RELATED"/>
    <property type="match status" value="1"/>
</dbReference>
<dbReference type="Pfam" id="PF01926">
    <property type="entry name" value="MMR_HSR1"/>
    <property type="match status" value="1"/>
</dbReference>
<dbReference type="AlphaFoldDB" id="A0A9P3HKH1"/>
<dbReference type="Proteomes" id="UP000827284">
    <property type="component" value="Unassembled WGS sequence"/>
</dbReference>
<comment type="caution">
    <text evidence="3">The sequence shown here is derived from an EMBL/GenBank/DDBJ whole genome shotgun (WGS) entry which is preliminary data.</text>
</comment>
<proteinExistence type="predicted"/>
<accession>A0A9P3HKH1</accession>
<sequence length="377" mass="42702">MTSDRTSDSTGDSSTKIILVMGITGAGKSYLIREISGQDVGVGHGLQSFTQNIQQVICEISGHPVMILDTPGFDDTHRSDTEVLTEVADYLASLYENGFRVAGIIYLHNIREDRIRGSSYKNLQMFEKLCGQGALQNVVMLTNRWGLIDESEAIMKESELKKDYWNMYIKAGCKVDRYRDRRDLTRIFEGFLSYDTTVLEIQHEMVDQHMPLCETAAGEAVNIELARQQKEHRQKLAEIAADYDRQTQEMKAIMDEERLKLENGLQQLEVDKAMMMTEQRRAEEAAKAGMEEGLLKLAQEQQRMEEEFQTKMKEIGAEKNAVAQELAKLAAIREHQEQRMRMRNDDGGFFGFFKNMLGGTLGVLGGGAVTKLLSKLF</sequence>
<dbReference type="InterPro" id="IPR027417">
    <property type="entry name" value="P-loop_NTPase"/>
</dbReference>
<dbReference type="SUPFAM" id="SSF52540">
    <property type="entry name" value="P-loop containing nucleoside triphosphate hydrolases"/>
    <property type="match status" value="1"/>
</dbReference>
<gene>
    <name evidence="3" type="ORF">EMPS_10764</name>
</gene>
<name>A0A9P3HKH1_9FUNG</name>
<feature type="domain" description="G" evidence="2">
    <location>
        <begin position="18"/>
        <end position="76"/>
    </location>
</feature>
<dbReference type="EMBL" id="BQFW01000015">
    <property type="protein sequence ID" value="GJJ78405.1"/>
    <property type="molecule type" value="Genomic_DNA"/>
</dbReference>
<dbReference type="OrthoDB" id="8954335at2759"/>
<evidence type="ECO:0000256" key="1">
    <source>
        <dbReference type="SAM" id="Coils"/>
    </source>
</evidence>
<evidence type="ECO:0000313" key="4">
    <source>
        <dbReference type="Proteomes" id="UP000827284"/>
    </source>
</evidence>
<keyword evidence="4" id="KW-1185">Reference proteome</keyword>
<dbReference type="InterPro" id="IPR045058">
    <property type="entry name" value="GIMA/IAN/Toc"/>
</dbReference>
<dbReference type="PANTHER" id="PTHR10903:SF184">
    <property type="entry name" value="GTP-BINDING PROTEIN A"/>
    <property type="match status" value="1"/>
</dbReference>